<dbReference type="Gene3D" id="3.40.50.300">
    <property type="entry name" value="P-loop containing nucleotide triphosphate hydrolases"/>
    <property type="match status" value="1"/>
</dbReference>
<evidence type="ECO:0000313" key="6">
    <source>
        <dbReference type="EMBL" id="EPS97937.1"/>
    </source>
</evidence>
<dbReference type="InterPro" id="IPR003130">
    <property type="entry name" value="GED"/>
</dbReference>
<dbReference type="SMART" id="SM00302">
    <property type="entry name" value="GED"/>
    <property type="match status" value="1"/>
</dbReference>
<dbReference type="eggNOG" id="KOG0446">
    <property type="taxonomic scope" value="Eukaryota"/>
</dbReference>
<dbReference type="Gene3D" id="1.20.120.1240">
    <property type="entry name" value="Dynamin, middle domain"/>
    <property type="match status" value="1"/>
</dbReference>
<organism evidence="6 7">
    <name type="scientific">Fomitopsis schrenkii</name>
    <name type="common">Brown rot fungus</name>
    <dbReference type="NCBI Taxonomy" id="2126942"/>
    <lineage>
        <taxon>Eukaryota</taxon>
        <taxon>Fungi</taxon>
        <taxon>Dikarya</taxon>
        <taxon>Basidiomycota</taxon>
        <taxon>Agaricomycotina</taxon>
        <taxon>Agaricomycetes</taxon>
        <taxon>Polyporales</taxon>
        <taxon>Fomitopsis</taxon>
    </lineage>
</organism>
<keyword evidence="2" id="KW-0342">GTP-binding</keyword>
<evidence type="ECO:0008006" key="8">
    <source>
        <dbReference type="Google" id="ProtNLM"/>
    </source>
</evidence>
<keyword evidence="7" id="KW-1185">Reference proteome</keyword>
<dbReference type="GO" id="GO:0016020">
    <property type="term" value="C:membrane"/>
    <property type="evidence" value="ECO:0007669"/>
    <property type="project" value="TreeGrafter"/>
</dbReference>
<dbReference type="EMBL" id="KE504171">
    <property type="protein sequence ID" value="EPS97937.1"/>
    <property type="molecule type" value="Genomic_DNA"/>
</dbReference>
<evidence type="ECO:0000259" key="5">
    <source>
        <dbReference type="PROSITE" id="PS51718"/>
    </source>
</evidence>
<dbReference type="Pfam" id="PF02212">
    <property type="entry name" value="GED"/>
    <property type="match status" value="1"/>
</dbReference>
<protein>
    <recommendedName>
        <fullName evidence="8">GED domain-containing protein</fullName>
    </recommendedName>
</protein>
<dbReference type="CDD" id="cd08771">
    <property type="entry name" value="DLP_1"/>
    <property type="match status" value="1"/>
</dbReference>
<dbReference type="GO" id="GO:0048312">
    <property type="term" value="P:intracellular distribution of mitochondria"/>
    <property type="evidence" value="ECO:0007669"/>
    <property type="project" value="TreeGrafter"/>
</dbReference>
<dbReference type="HOGENOM" id="CLU_008964_4_1_1"/>
<dbReference type="GO" id="GO:0008017">
    <property type="term" value="F:microtubule binding"/>
    <property type="evidence" value="ECO:0007669"/>
    <property type="project" value="TreeGrafter"/>
</dbReference>
<evidence type="ECO:0000313" key="7">
    <source>
        <dbReference type="Proteomes" id="UP000015241"/>
    </source>
</evidence>
<dbReference type="InterPro" id="IPR030381">
    <property type="entry name" value="G_DYNAMIN_dom"/>
</dbReference>
<accession>S8DZF5</accession>
<reference evidence="6 7" key="1">
    <citation type="journal article" date="2012" name="Science">
        <title>The Paleozoic origin of enzymatic lignin decomposition reconstructed from 31 fungal genomes.</title>
        <authorList>
            <person name="Floudas D."/>
            <person name="Binder M."/>
            <person name="Riley R."/>
            <person name="Barry K."/>
            <person name="Blanchette R.A."/>
            <person name="Henrissat B."/>
            <person name="Martinez A.T."/>
            <person name="Otillar R."/>
            <person name="Spatafora J.W."/>
            <person name="Yadav J.S."/>
            <person name="Aerts A."/>
            <person name="Benoit I."/>
            <person name="Boyd A."/>
            <person name="Carlson A."/>
            <person name="Copeland A."/>
            <person name="Coutinho P.M."/>
            <person name="de Vries R.P."/>
            <person name="Ferreira P."/>
            <person name="Findley K."/>
            <person name="Foster B."/>
            <person name="Gaskell J."/>
            <person name="Glotzer D."/>
            <person name="Gorecki P."/>
            <person name="Heitman J."/>
            <person name="Hesse C."/>
            <person name="Hori C."/>
            <person name="Igarashi K."/>
            <person name="Jurgens J.A."/>
            <person name="Kallen N."/>
            <person name="Kersten P."/>
            <person name="Kohler A."/>
            <person name="Kuees U."/>
            <person name="Kumar T.K.A."/>
            <person name="Kuo A."/>
            <person name="LaButti K."/>
            <person name="Larrondo L.F."/>
            <person name="Lindquist E."/>
            <person name="Ling A."/>
            <person name="Lombard V."/>
            <person name="Lucas S."/>
            <person name="Lundell T."/>
            <person name="Martin R."/>
            <person name="McLaughlin D.J."/>
            <person name="Morgenstern I."/>
            <person name="Morin E."/>
            <person name="Murat C."/>
            <person name="Nagy L.G."/>
            <person name="Nolan M."/>
            <person name="Ohm R.A."/>
            <person name="Patyshakuliyeva A."/>
            <person name="Rokas A."/>
            <person name="Ruiz-Duenas F.J."/>
            <person name="Sabat G."/>
            <person name="Salamov A."/>
            <person name="Samejima M."/>
            <person name="Schmutz J."/>
            <person name="Slot J.C."/>
            <person name="St John F."/>
            <person name="Stenlid J."/>
            <person name="Sun H."/>
            <person name="Sun S."/>
            <person name="Syed K."/>
            <person name="Tsang A."/>
            <person name="Wiebenga A."/>
            <person name="Young D."/>
            <person name="Pisabarro A."/>
            <person name="Eastwood D.C."/>
            <person name="Martin F."/>
            <person name="Cullen D."/>
            <person name="Grigoriev I.V."/>
            <person name="Hibbett D.S."/>
        </authorList>
    </citation>
    <scope>NUCLEOTIDE SEQUENCE</scope>
    <source>
        <strain evidence="7">FP-58527</strain>
    </source>
</reference>
<dbReference type="OrthoDB" id="5061070at2759"/>
<keyword evidence="1" id="KW-0547">Nucleotide-binding</keyword>
<dbReference type="GO" id="GO:0005874">
    <property type="term" value="C:microtubule"/>
    <property type="evidence" value="ECO:0007669"/>
    <property type="project" value="TreeGrafter"/>
</dbReference>
<dbReference type="Pfam" id="PF00350">
    <property type="entry name" value="Dynamin_N"/>
    <property type="match status" value="1"/>
</dbReference>
<dbReference type="InterPro" id="IPR000375">
    <property type="entry name" value="Dynamin_stalk"/>
</dbReference>
<dbReference type="InterPro" id="IPR022812">
    <property type="entry name" value="Dynamin"/>
</dbReference>
<dbReference type="InterPro" id="IPR045063">
    <property type="entry name" value="Dynamin_N"/>
</dbReference>
<dbReference type="PROSITE" id="PS51718">
    <property type="entry name" value="G_DYNAMIN_2"/>
    <property type="match status" value="1"/>
</dbReference>
<feature type="domain" description="Dynamin-type G" evidence="5">
    <location>
        <begin position="42"/>
        <end position="352"/>
    </location>
</feature>
<feature type="region of interest" description="Disordered" evidence="3">
    <location>
        <begin position="434"/>
        <end position="457"/>
    </location>
</feature>
<dbReference type="GO" id="GO:0000266">
    <property type="term" value="P:mitochondrial fission"/>
    <property type="evidence" value="ECO:0007669"/>
    <property type="project" value="TreeGrafter"/>
</dbReference>
<dbReference type="PANTHER" id="PTHR11566">
    <property type="entry name" value="DYNAMIN"/>
    <property type="match status" value="1"/>
</dbReference>
<dbReference type="STRING" id="743788.S8DZF5"/>
<dbReference type="InterPro" id="IPR020850">
    <property type="entry name" value="GED_dom"/>
</dbReference>
<dbReference type="PRINTS" id="PR00195">
    <property type="entry name" value="DYNAMIN"/>
</dbReference>
<dbReference type="AlphaFoldDB" id="S8DZF5"/>
<proteinExistence type="predicted"/>
<feature type="domain" description="GED" evidence="4">
    <location>
        <begin position="620"/>
        <end position="713"/>
    </location>
</feature>
<evidence type="ECO:0000259" key="4">
    <source>
        <dbReference type="PROSITE" id="PS51388"/>
    </source>
</evidence>
<dbReference type="GO" id="GO:0005525">
    <property type="term" value="F:GTP binding"/>
    <property type="evidence" value="ECO:0007669"/>
    <property type="project" value="InterPro"/>
</dbReference>
<evidence type="ECO:0000256" key="2">
    <source>
        <dbReference type="ARBA" id="ARBA00023134"/>
    </source>
</evidence>
<dbReference type="PANTHER" id="PTHR11566:SF21">
    <property type="entry name" value="DYNAMIN RELATED PROTEIN 1, ISOFORM A"/>
    <property type="match status" value="1"/>
</dbReference>
<dbReference type="SMART" id="SM00053">
    <property type="entry name" value="DYNc"/>
    <property type="match status" value="1"/>
</dbReference>
<dbReference type="Proteomes" id="UP000015241">
    <property type="component" value="Unassembled WGS sequence"/>
</dbReference>
<dbReference type="Pfam" id="PF01031">
    <property type="entry name" value="Dynamin_M"/>
    <property type="match status" value="2"/>
</dbReference>
<dbReference type="InterPro" id="IPR027417">
    <property type="entry name" value="P-loop_NTPase"/>
</dbReference>
<dbReference type="GO" id="GO:0005739">
    <property type="term" value="C:mitochondrion"/>
    <property type="evidence" value="ECO:0007669"/>
    <property type="project" value="TreeGrafter"/>
</dbReference>
<evidence type="ECO:0000256" key="3">
    <source>
        <dbReference type="SAM" id="MobiDB-lite"/>
    </source>
</evidence>
<gene>
    <name evidence="6" type="ORF">FOMPIDRAFT_1127497</name>
</gene>
<evidence type="ECO:0000256" key="1">
    <source>
        <dbReference type="ARBA" id="ARBA00022741"/>
    </source>
</evidence>
<sequence length="713" mass="79770">MLPTVTTTSQAITLADSEYAQKRREIYKLLKKLSDLVGASSEIRIPQIAVVGSQSAGKSSLVEAITGISVPRDSGTCTKCPMRCTVSTEGNEWSCTISVQDEPDGIGSISAARPFSPKLASKGDVELWIRRAQTALLSPHAPLDSFKNRSANELKEVVENDPAIRPFSNGRVLIDICDPKGTELAFIDLPGLIQNFRGDNPKAVIDTVRSLVEDNIKDKETVILVTVPATDDIQTVQAFSLAREADPDGERTIAVVTKPDLLLDGSTGLRDAWLNILQGRKEPLRLGYYAVRLPDDEQRRRGLSRSQVDVEARDFFSSKHPWKNTSPDRLGIPNLVSDISKLLMKIIQDSIPKLKQDATARLDAVTREIANLPPRGSTDAVAEVSLRTSRFCNELRDYVYGHNAGKRSFVHSTRDAHKHLKHAVRSTMPDFRPFTQGAKYRRPDDPSSVAESGDGGVKSTSIRLTGLPMDLLFVRKVIKDYTGWELPGHIPSEAKDHLISLSVDQWLPPALQCFHESQAVLRGYVDMNIGLHFGQFKALKRHMRAIITSQLDAHQRVVLKALHNVVAREGPPYYTENDHYYEANYTKWLWHYCYVNENAHRYKIVTDSMPPRSASRYDDEMKVMASVRAYVQVAYKRIVDHVPRTIQRDLSQVFVDDLEGRLLGALKLGEANASQRLQDLLLEDPQVAAKRKRLADTKRVLEEVILTLNTFVV</sequence>
<dbReference type="GO" id="GO:0003924">
    <property type="term" value="F:GTPase activity"/>
    <property type="evidence" value="ECO:0007669"/>
    <property type="project" value="InterPro"/>
</dbReference>
<dbReference type="GO" id="GO:0006897">
    <property type="term" value="P:endocytosis"/>
    <property type="evidence" value="ECO:0007669"/>
    <property type="project" value="TreeGrafter"/>
</dbReference>
<dbReference type="InParanoid" id="S8DZF5"/>
<dbReference type="SUPFAM" id="SSF52540">
    <property type="entry name" value="P-loop containing nucleoside triphosphate hydrolases"/>
    <property type="match status" value="1"/>
</dbReference>
<dbReference type="PROSITE" id="PS51388">
    <property type="entry name" value="GED"/>
    <property type="match status" value="1"/>
</dbReference>
<dbReference type="GO" id="GO:0016559">
    <property type="term" value="P:peroxisome fission"/>
    <property type="evidence" value="ECO:0007669"/>
    <property type="project" value="TreeGrafter"/>
</dbReference>
<dbReference type="InterPro" id="IPR001401">
    <property type="entry name" value="Dynamin_GTPase"/>
</dbReference>
<name>S8DZF5_FOMSC</name>